<evidence type="ECO:0000313" key="1">
    <source>
        <dbReference type="EMBL" id="KAL3081691.1"/>
    </source>
</evidence>
<evidence type="ECO:0000313" key="2">
    <source>
        <dbReference type="Proteomes" id="UP001620626"/>
    </source>
</evidence>
<reference evidence="1 2" key="1">
    <citation type="submission" date="2024-10" db="EMBL/GenBank/DDBJ databases">
        <authorList>
            <person name="Kim D."/>
        </authorList>
    </citation>
    <scope>NUCLEOTIDE SEQUENCE [LARGE SCALE GENOMIC DNA]</scope>
    <source>
        <strain evidence="1">BH-2024</strain>
    </source>
</reference>
<accession>A0ABD2IR34</accession>
<keyword evidence="2" id="KW-1185">Reference proteome</keyword>
<gene>
    <name evidence="1" type="ORF">niasHT_035031</name>
</gene>
<dbReference type="Proteomes" id="UP001620626">
    <property type="component" value="Unassembled WGS sequence"/>
</dbReference>
<comment type="caution">
    <text evidence="1">The sequence shown here is derived from an EMBL/GenBank/DDBJ whole genome shotgun (WGS) entry which is preliminary data.</text>
</comment>
<name>A0ABD2IR34_9BILA</name>
<protein>
    <submittedName>
        <fullName evidence="1">Uncharacterized protein</fullName>
    </submittedName>
</protein>
<proteinExistence type="predicted"/>
<sequence length="261" mass="28957">MLDTILTKPYIKVPVSPQNPDMQEDVLSGVGLGMSFGAFGGGPVGLLILGISGGYYGAFKNAFYEDCQTLIRGCVCNKATCVLNADERCLLSFFWISGANPCCGETHEGTCFCEWKEELENEEKEREANQIVITKNKDEKKRITCPAEKECMHCGGVFGCFPEKMPLPSWIKEQRITGCCPPGNEYICCSTTSTTIATTTTSTTTTMATTTTDENLRCKMARFESHPVKRIYEDYEDKTCNANDRHCYVLNCTTGNYGKFK</sequence>
<organism evidence="1 2">
    <name type="scientific">Heterodera trifolii</name>
    <dbReference type="NCBI Taxonomy" id="157864"/>
    <lineage>
        <taxon>Eukaryota</taxon>
        <taxon>Metazoa</taxon>
        <taxon>Ecdysozoa</taxon>
        <taxon>Nematoda</taxon>
        <taxon>Chromadorea</taxon>
        <taxon>Rhabditida</taxon>
        <taxon>Tylenchina</taxon>
        <taxon>Tylenchomorpha</taxon>
        <taxon>Tylenchoidea</taxon>
        <taxon>Heteroderidae</taxon>
        <taxon>Heteroderinae</taxon>
        <taxon>Heterodera</taxon>
    </lineage>
</organism>
<dbReference type="AlphaFoldDB" id="A0ABD2IR34"/>
<dbReference type="EMBL" id="JBICBT010001130">
    <property type="protein sequence ID" value="KAL3081691.1"/>
    <property type="molecule type" value="Genomic_DNA"/>
</dbReference>